<dbReference type="SUPFAM" id="SSF50630">
    <property type="entry name" value="Acid proteases"/>
    <property type="match status" value="1"/>
</dbReference>
<proteinExistence type="predicted"/>
<evidence type="ECO:0000313" key="6">
    <source>
        <dbReference type="EMBL" id="CAG6780125.1"/>
    </source>
</evidence>
<accession>A0A8D9B8L6</accession>
<keyword evidence="1" id="KW-0808">Transferase</keyword>
<evidence type="ECO:0000256" key="5">
    <source>
        <dbReference type="SAM" id="MobiDB-lite"/>
    </source>
</evidence>
<evidence type="ECO:0008006" key="7">
    <source>
        <dbReference type="Google" id="ProtNLM"/>
    </source>
</evidence>
<evidence type="ECO:0000256" key="2">
    <source>
        <dbReference type="ARBA" id="ARBA00022695"/>
    </source>
</evidence>
<feature type="compositionally biased region" description="Polar residues" evidence="5">
    <location>
        <begin position="250"/>
        <end position="260"/>
    </location>
</feature>
<dbReference type="PANTHER" id="PTHR37984">
    <property type="entry name" value="PROTEIN CBG26694"/>
    <property type="match status" value="1"/>
</dbReference>
<reference evidence="6" key="1">
    <citation type="submission" date="2021-05" db="EMBL/GenBank/DDBJ databases">
        <authorList>
            <person name="Alioto T."/>
            <person name="Alioto T."/>
            <person name="Gomez Garrido J."/>
        </authorList>
    </citation>
    <scope>NUCLEOTIDE SEQUENCE</scope>
</reference>
<keyword evidence="4" id="KW-0255">Endonuclease</keyword>
<keyword evidence="3" id="KW-0540">Nuclease</keyword>
<dbReference type="GO" id="GO:0004519">
    <property type="term" value="F:endonuclease activity"/>
    <property type="evidence" value="ECO:0007669"/>
    <property type="project" value="UniProtKB-KW"/>
</dbReference>
<feature type="compositionally biased region" description="Basic and acidic residues" evidence="5">
    <location>
        <begin position="227"/>
        <end position="244"/>
    </location>
</feature>
<protein>
    <recommendedName>
        <fullName evidence="7">Peptidase A2 domain-containing protein</fullName>
    </recommendedName>
</protein>
<keyword evidence="4" id="KW-0378">Hydrolase</keyword>
<sequence length="393" mass="44486">MECRIPGKLCSSQPDGWKKFANEFKIYLIASNNEGKSSKKRVALFLNVGGEECVDLFNQLELSLETPFKDVLDRFEEYFQPQTNLVFERFLFFQMKQEEGEPTEEFVSRLSKQASKCKFQDDSIVRDIFIIGVQSKDVKSKLLSKSDLTLVEAINMARKCDALSKEITAMSPRSSQCDAVTSDSQFVCKYCGLTHTKGKCPAFRKVCNYCKTLNHFEKVCFKKESEQKKNSPEQKKESEQKKISEITSSHVEQGPQTSNIEGEGDSDFYLDTISSQACSGDWNVSTLINGHPLALKIDTGAQCNVLPLLVLKKLCSVRYITENLQRTKVQLMAYGGNQLNVFGEIVLPVYIKNRTADVRFVIVSTSSRRAILGLQSCEQLQLVKRIDNIDMEK</sequence>
<dbReference type="InterPro" id="IPR021109">
    <property type="entry name" value="Peptidase_aspartic_dom_sf"/>
</dbReference>
<dbReference type="PANTHER" id="PTHR37984:SF5">
    <property type="entry name" value="PROTEIN NYNRIN-LIKE"/>
    <property type="match status" value="1"/>
</dbReference>
<keyword evidence="2" id="KW-0548">Nucleotidyltransferase</keyword>
<dbReference type="InterPro" id="IPR050951">
    <property type="entry name" value="Retrovirus_Pol_polyprotein"/>
</dbReference>
<feature type="region of interest" description="Disordered" evidence="5">
    <location>
        <begin position="227"/>
        <end position="262"/>
    </location>
</feature>
<dbReference type="EMBL" id="HBUF01616992">
    <property type="protein sequence ID" value="CAG6780125.1"/>
    <property type="molecule type" value="Transcribed_RNA"/>
</dbReference>
<name>A0A8D9B8L6_9HEMI</name>
<dbReference type="GO" id="GO:0016779">
    <property type="term" value="F:nucleotidyltransferase activity"/>
    <property type="evidence" value="ECO:0007669"/>
    <property type="project" value="UniProtKB-KW"/>
</dbReference>
<organism evidence="6">
    <name type="scientific">Cacopsylla melanoneura</name>
    <dbReference type="NCBI Taxonomy" id="428564"/>
    <lineage>
        <taxon>Eukaryota</taxon>
        <taxon>Metazoa</taxon>
        <taxon>Ecdysozoa</taxon>
        <taxon>Arthropoda</taxon>
        <taxon>Hexapoda</taxon>
        <taxon>Insecta</taxon>
        <taxon>Pterygota</taxon>
        <taxon>Neoptera</taxon>
        <taxon>Paraneoptera</taxon>
        <taxon>Hemiptera</taxon>
        <taxon>Sternorrhyncha</taxon>
        <taxon>Psylloidea</taxon>
        <taxon>Psyllidae</taxon>
        <taxon>Psyllinae</taxon>
        <taxon>Cacopsylla</taxon>
    </lineage>
</organism>
<dbReference type="AlphaFoldDB" id="A0A8D9B8L6"/>
<evidence type="ECO:0000256" key="3">
    <source>
        <dbReference type="ARBA" id="ARBA00022722"/>
    </source>
</evidence>
<dbReference type="Gene3D" id="2.40.70.10">
    <property type="entry name" value="Acid Proteases"/>
    <property type="match status" value="1"/>
</dbReference>
<evidence type="ECO:0000256" key="1">
    <source>
        <dbReference type="ARBA" id="ARBA00022679"/>
    </source>
</evidence>
<evidence type="ECO:0000256" key="4">
    <source>
        <dbReference type="ARBA" id="ARBA00022759"/>
    </source>
</evidence>